<evidence type="ECO:0000256" key="6">
    <source>
        <dbReference type="SAM" id="Phobius"/>
    </source>
</evidence>
<proteinExistence type="inferred from homology"/>
<dbReference type="GO" id="GO:0016020">
    <property type="term" value="C:membrane"/>
    <property type="evidence" value="ECO:0007669"/>
    <property type="project" value="UniProtKB-SubCell"/>
</dbReference>
<dbReference type="InterPro" id="IPR001171">
    <property type="entry name" value="ERG24_DHCR-like"/>
</dbReference>
<evidence type="ECO:0000256" key="2">
    <source>
        <dbReference type="ARBA" id="ARBA00005402"/>
    </source>
</evidence>
<feature type="transmembrane region" description="Helical" evidence="6">
    <location>
        <begin position="199"/>
        <end position="217"/>
    </location>
</feature>
<feature type="transmembrane region" description="Helical" evidence="6">
    <location>
        <begin position="32"/>
        <end position="54"/>
    </location>
</feature>
<evidence type="ECO:0000256" key="1">
    <source>
        <dbReference type="ARBA" id="ARBA00004141"/>
    </source>
</evidence>
<dbReference type="Pfam" id="PF01222">
    <property type="entry name" value="ERG4_ERG24"/>
    <property type="match status" value="1"/>
</dbReference>
<dbReference type="PANTHER" id="PTHR21257">
    <property type="entry name" value="DELTA(14)-STEROL REDUCTASE"/>
    <property type="match status" value="1"/>
</dbReference>
<evidence type="ECO:0000256" key="3">
    <source>
        <dbReference type="ARBA" id="ARBA00022692"/>
    </source>
</evidence>
<feature type="transmembrane region" description="Helical" evidence="6">
    <location>
        <begin position="133"/>
        <end position="154"/>
    </location>
</feature>
<comment type="subcellular location">
    <subcellularLocation>
        <location evidence="1">Membrane</location>
        <topology evidence="1">Multi-pass membrane protein</topology>
    </subcellularLocation>
</comment>
<keyword evidence="8" id="KW-1185">Reference proteome</keyword>
<name>A0ABD3LQL6_EUCGL</name>
<protein>
    <submittedName>
        <fullName evidence="7">Uncharacterized protein</fullName>
    </submittedName>
</protein>
<dbReference type="Gene3D" id="1.20.120.1630">
    <property type="match status" value="1"/>
</dbReference>
<accession>A0ABD3LQL6</accession>
<keyword evidence="5 6" id="KW-0472">Membrane</keyword>
<dbReference type="EMBL" id="JBJKBG010000001">
    <property type="protein sequence ID" value="KAL3754090.1"/>
    <property type="molecule type" value="Genomic_DNA"/>
</dbReference>
<feature type="transmembrane region" description="Helical" evidence="6">
    <location>
        <begin position="66"/>
        <end position="89"/>
    </location>
</feature>
<comment type="caution">
    <text evidence="7">The sequence shown here is derived from an EMBL/GenBank/DDBJ whole genome shotgun (WGS) entry which is preliminary data.</text>
</comment>
<reference evidence="7 8" key="1">
    <citation type="submission" date="2024-11" db="EMBL/GenBank/DDBJ databases">
        <title>Chromosome-level genome assembly of Eucalyptus globulus Labill. provides insights into its genome evolution.</title>
        <authorList>
            <person name="Li X."/>
        </authorList>
    </citation>
    <scope>NUCLEOTIDE SEQUENCE [LARGE SCALE GENOMIC DNA]</scope>
    <source>
        <strain evidence="7">CL2024</strain>
        <tissue evidence="7">Fresh tender leaves</tissue>
    </source>
</reference>
<sequence>MLKNPHVLHHLGDVGKTVEPSLVVGWHSCHSLSFVVLLGTFFAYLAVAGSILPGKVVPGAKLPDSTMAAMVCLVSLLLLVALLGLGIIAETGLELLSTTFIFSTLVTMVIFAAECKAHNNSSSQASPLRKPHLQLVLILYQLFCMLYILGYFVYEEWDIIVDRLGFMLVFGDLVWIPFTFGIQVCRLEEMNIQYVWNNVKLTTAVVANCLYMVFWGANKQKHVFKGNPKHLHKSSSKSCRGKLLASGYWGIVRHCNYLGELLLALSFSLPCGLSSPVPYFYPVYLPILLIWRERGKTKLVVQKSTVRSGHNTADIPQTRSSEDIPLYLLDVQ</sequence>
<evidence type="ECO:0000256" key="5">
    <source>
        <dbReference type="ARBA" id="ARBA00023136"/>
    </source>
</evidence>
<comment type="similarity">
    <text evidence="2">Belongs to the ERG4/ERG24 family.</text>
</comment>
<keyword evidence="3 6" id="KW-0812">Transmembrane</keyword>
<evidence type="ECO:0000313" key="8">
    <source>
        <dbReference type="Proteomes" id="UP001634007"/>
    </source>
</evidence>
<evidence type="ECO:0000313" key="7">
    <source>
        <dbReference type="EMBL" id="KAL3754090.1"/>
    </source>
</evidence>
<evidence type="ECO:0000256" key="4">
    <source>
        <dbReference type="ARBA" id="ARBA00022989"/>
    </source>
</evidence>
<dbReference type="Proteomes" id="UP001634007">
    <property type="component" value="Unassembled WGS sequence"/>
</dbReference>
<feature type="transmembrane region" description="Helical" evidence="6">
    <location>
        <begin position="267"/>
        <end position="291"/>
    </location>
</feature>
<gene>
    <name evidence="7" type="ORF">ACJRO7_001352</name>
</gene>
<dbReference type="PANTHER" id="PTHR21257:SF52">
    <property type="entry name" value="DELTA(14)-STEROL REDUCTASE TM7SF2"/>
    <property type="match status" value="1"/>
</dbReference>
<feature type="transmembrane region" description="Helical" evidence="6">
    <location>
        <begin position="166"/>
        <end position="187"/>
    </location>
</feature>
<keyword evidence="4 6" id="KW-1133">Transmembrane helix</keyword>
<feature type="transmembrane region" description="Helical" evidence="6">
    <location>
        <begin position="95"/>
        <end position="113"/>
    </location>
</feature>
<organism evidence="7 8">
    <name type="scientific">Eucalyptus globulus</name>
    <name type="common">Tasmanian blue gum</name>
    <dbReference type="NCBI Taxonomy" id="34317"/>
    <lineage>
        <taxon>Eukaryota</taxon>
        <taxon>Viridiplantae</taxon>
        <taxon>Streptophyta</taxon>
        <taxon>Embryophyta</taxon>
        <taxon>Tracheophyta</taxon>
        <taxon>Spermatophyta</taxon>
        <taxon>Magnoliopsida</taxon>
        <taxon>eudicotyledons</taxon>
        <taxon>Gunneridae</taxon>
        <taxon>Pentapetalae</taxon>
        <taxon>rosids</taxon>
        <taxon>malvids</taxon>
        <taxon>Myrtales</taxon>
        <taxon>Myrtaceae</taxon>
        <taxon>Myrtoideae</taxon>
        <taxon>Eucalypteae</taxon>
        <taxon>Eucalyptus</taxon>
    </lineage>
</organism>
<dbReference type="AlphaFoldDB" id="A0ABD3LQL6"/>